<proteinExistence type="predicted"/>
<dbReference type="RefSeq" id="WP_025907726.1">
    <property type="nucleotide sequence ID" value="NZ_KQ758722.1"/>
</dbReference>
<accession>A0A0V8JGH1</accession>
<name>A0A0V8JGH1_9BACI</name>
<evidence type="ECO:0000313" key="1">
    <source>
        <dbReference type="EMBL" id="KSU86174.1"/>
    </source>
</evidence>
<organism evidence="1 2">
    <name type="scientific">Priestia veravalensis</name>
    <dbReference type="NCBI Taxonomy" id="1414648"/>
    <lineage>
        <taxon>Bacteria</taxon>
        <taxon>Bacillati</taxon>
        <taxon>Bacillota</taxon>
        <taxon>Bacilli</taxon>
        <taxon>Bacillales</taxon>
        <taxon>Bacillaceae</taxon>
        <taxon>Priestia</taxon>
    </lineage>
</organism>
<gene>
    <name evidence="1" type="ORF">AS180_20110</name>
</gene>
<protein>
    <submittedName>
        <fullName evidence="1">Uncharacterized protein</fullName>
    </submittedName>
</protein>
<evidence type="ECO:0000313" key="2">
    <source>
        <dbReference type="Proteomes" id="UP000053681"/>
    </source>
</evidence>
<keyword evidence="2" id="KW-1185">Reference proteome</keyword>
<reference evidence="1 2" key="1">
    <citation type="submission" date="2015-11" db="EMBL/GenBank/DDBJ databases">
        <title>Bacillus caseinolyticus sp nov.</title>
        <authorList>
            <person name="Dastager S.G."/>
            <person name="Mawlankar R."/>
        </authorList>
    </citation>
    <scope>NUCLEOTIDE SEQUENCE [LARGE SCALE GENOMIC DNA]</scope>
    <source>
        <strain evidence="1 2">SGD-V-76</strain>
    </source>
</reference>
<comment type="caution">
    <text evidence="1">The sequence shown here is derived from an EMBL/GenBank/DDBJ whole genome shotgun (WGS) entry which is preliminary data.</text>
</comment>
<sequence length="302" mass="35293">MFKREPSKIILKDESISIGKVLCKVFSNHLNISIKNSKCSLSLNFPKEFRLVEGNQYIIALNENYIVKEAHEEQIFSYRDFIFDDSLKLNFRGYDFISCIIAIDYISSKDISIEVTAKLKSGEEPFNSYFLLNPIMEFPSEESESNFKYNTLENSISTLKDKKTVTQPSYSKPYDELKLEDFKLSKLWVFNLEQESDSEQDESWVTPLTIEDIPKEDFITVVEVSAYTDNERYPGIANVMVSKDFKELQIYSMDIAIRYNDFISIEEYMLKFGYKIKVKVLDKEYQVIGENYFSLPIRALII</sequence>
<dbReference type="Proteomes" id="UP000053681">
    <property type="component" value="Unassembled WGS sequence"/>
</dbReference>
<dbReference type="EMBL" id="LNQP01000108">
    <property type="protein sequence ID" value="KSU86174.1"/>
    <property type="molecule type" value="Genomic_DNA"/>
</dbReference>
<dbReference type="AlphaFoldDB" id="A0A0V8JGH1"/>